<sequence>MHDTENKAIRRHALNTKDIQVIFKDYNKILSNLMKQDDALSLHEENLATSLYKNVDRHKALSLLAESKAKILNTTSENPYIFNRRDEISLLKKIIYEQPITPTASAQGKLNACLERIDYAAKNAEKTRAEYQKVLAHLNAHQQSRFQFKENILKIEQHVKYYINRQESTV</sequence>
<proteinExistence type="predicted"/>
<comment type="caution">
    <text evidence="1">The sequence shown here is derived from an EMBL/GenBank/DDBJ whole genome shotgun (WGS) entry which is preliminary data.</text>
</comment>
<accession>D4BKI0</accession>
<organism evidence="1 2">
    <name type="scientific">Citrobacter youngae ATCC 29220</name>
    <dbReference type="NCBI Taxonomy" id="500640"/>
    <lineage>
        <taxon>Bacteria</taxon>
        <taxon>Pseudomonadati</taxon>
        <taxon>Pseudomonadota</taxon>
        <taxon>Gammaproteobacteria</taxon>
        <taxon>Enterobacterales</taxon>
        <taxon>Enterobacteriaceae</taxon>
        <taxon>Citrobacter</taxon>
        <taxon>Citrobacter freundii complex</taxon>
    </lineage>
</organism>
<dbReference type="EMBL" id="ABWL02000031">
    <property type="protein sequence ID" value="EFE05611.1"/>
    <property type="molecule type" value="Genomic_DNA"/>
</dbReference>
<dbReference type="Proteomes" id="UP000003880">
    <property type="component" value="Unassembled WGS sequence"/>
</dbReference>
<dbReference type="HOGENOM" id="CLU_1567961_0_0_6"/>
<gene>
    <name evidence="1" type="ORF">CIT292_11057</name>
</gene>
<protein>
    <submittedName>
        <fullName evidence="1">Uncharacterized protein</fullName>
    </submittedName>
</protein>
<evidence type="ECO:0000313" key="1">
    <source>
        <dbReference type="EMBL" id="EFE05611.1"/>
    </source>
</evidence>
<name>D4BKI0_9ENTR</name>
<dbReference type="AlphaFoldDB" id="D4BKI0"/>
<evidence type="ECO:0000313" key="2">
    <source>
        <dbReference type="Proteomes" id="UP000003880"/>
    </source>
</evidence>
<reference evidence="1 2" key="1">
    <citation type="submission" date="2010-02" db="EMBL/GenBank/DDBJ databases">
        <authorList>
            <person name="Weinstock G."/>
            <person name="Sodergren E."/>
            <person name="Clifton S."/>
            <person name="Fulton L."/>
            <person name="Fulton B."/>
            <person name="Courtney L."/>
            <person name="Fronick C."/>
            <person name="Harrison M."/>
            <person name="Strong C."/>
            <person name="Farmer C."/>
            <person name="Delahaunty K."/>
            <person name="Markovic C."/>
            <person name="Hall O."/>
            <person name="Minx P."/>
            <person name="Tomlinson C."/>
            <person name="Mitreva M."/>
            <person name="Nelson J."/>
            <person name="Hou S."/>
            <person name="Wollam A."/>
            <person name="Pepin K.H."/>
            <person name="Johnson M."/>
            <person name="Bhonagiri V."/>
            <person name="Zhang X."/>
            <person name="Suruliraj S."/>
            <person name="Warren W."/>
            <person name="Chinwalla A."/>
            <person name="Mardis E.R."/>
            <person name="Wilson R.K."/>
        </authorList>
    </citation>
    <scope>NUCLEOTIDE SEQUENCE [LARGE SCALE GENOMIC DNA]</scope>
    <source>
        <strain evidence="1 2">ATCC 29220</strain>
    </source>
</reference>